<accession>A0A1J4JUU7</accession>
<dbReference type="RefSeq" id="XP_068356057.1">
    <property type="nucleotide sequence ID" value="XM_068507014.1"/>
</dbReference>
<dbReference type="GO" id="GO:0004674">
    <property type="term" value="F:protein serine/threonine kinase activity"/>
    <property type="evidence" value="ECO:0007669"/>
    <property type="project" value="UniProtKB-KW"/>
</dbReference>
<dbReference type="SMART" id="SM00220">
    <property type="entry name" value="S_TKc"/>
    <property type="match status" value="1"/>
</dbReference>
<organism evidence="7 8">
    <name type="scientific">Tritrichomonas foetus</name>
    <dbReference type="NCBI Taxonomy" id="1144522"/>
    <lineage>
        <taxon>Eukaryota</taxon>
        <taxon>Metamonada</taxon>
        <taxon>Parabasalia</taxon>
        <taxon>Tritrichomonadida</taxon>
        <taxon>Tritrichomonadidae</taxon>
        <taxon>Tritrichomonas</taxon>
    </lineage>
</organism>
<keyword evidence="8" id="KW-1185">Reference proteome</keyword>
<evidence type="ECO:0000256" key="3">
    <source>
        <dbReference type="ARBA" id="ARBA00022741"/>
    </source>
</evidence>
<dbReference type="PANTHER" id="PTHR24345">
    <property type="entry name" value="SERINE/THREONINE-PROTEIN KINASE PLK"/>
    <property type="match status" value="1"/>
</dbReference>
<dbReference type="Proteomes" id="UP000179807">
    <property type="component" value="Unassembled WGS sequence"/>
</dbReference>
<keyword evidence="1" id="KW-0723">Serine/threonine-protein kinase</keyword>
<keyword evidence="5" id="KW-0067">ATP-binding</keyword>
<evidence type="ECO:0000259" key="6">
    <source>
        <dbReference type="PROSITE" id="PS50011"/>
    </source>
</evidence>
<proteinExistence type="predicted"/>
<name>A0A1J4JUU7_9EUKA</name>
<dbReference type="Pfam" id="PF00069">
    <property type="entry name" value="Pkinase"/>
    <property type="match status" value="2"/>
</dbReference>
<dbReference type="GO" id="GO:0005524">
    <property type="term" value="F:ATP binding"/>
    <property type="evidence" value="ECO:0007669"/>
    <property type="project" value="UniProtKB-KW"/>
</dbReference>
<keyword evidence="3" id="KW-0547">Nucleotide-binding</keyword>
<comment type="caution">
    <text evidence="7">The sequence shown here is derived from an EMBL/GenBank/DDBJ whole genome shotgun (WGS) entry which is preliminary data.</text>
</comment>
<dbReference type="VEuPathDB" id="TrichDB:TRFO_29856"/>
<dbReference type="PANTHER" id="PTHR24345:SF0">
    <property type="entry name" value="CELL CYCLE SERINE_THREONINE-PROTEIN KINASE CDC5_MSD2"/>
    <property type="match status" value="1"/>
</dbReference>
<evidence type="ECO:0000313" key="8">
    <source>
        <dbReference type="Proteomes" id="UP000179807"/>
    </source>
</evidence>
<dbReference type="GO" id="GO:0005634">
    <property type="term" value="C:nucleus"/>
    <property type="evidence" value="ECO:0007669"/>
    <property type="project" value="TreeGrafter"/>
</dbReference>
<evidence type="ECO:0000313" key="7">
    <source>
        <dbReference type="EMBL" id="OHT02921.1"/>
    </source>
</evidence>
<keyword evidence="4" id="KW-0418">Kinase</keyword>
<evidence type="ECO:0000256" key="1">
    <source>
        <dbReference type="ARBA" id="ARBA00022527"/>
    </source>
</evidence>
<dbReference type="EMBL" id="MLAK01000848">
    <property type="protein sequence ID" value="OHT02921.1"/>
    <property type="molecule type" value="Genomic_DNA"/>
</dbReference>
<keyword evidence="2" id="KW-0808">Transferase</keyword>
<reference evidence="7" key="1">
    <citation type="submission" date="2016-10" db="EMBL/GenBank/DDBJ databases">
        <authorList>
            <person name="Benchimol M."/>
            <person name="Almeida L.G."/>
            <person name="Vasconcelos A.T."/>
            <person name="Perreira-Neves A."/>
            <person name="Rosa I.A."/>
            <person name="Tasca T."/>
            <person name="Bogo M.R."/>
            <person name="de Souza W."/>
        </authorList>
    </citation>
    <scope>NUCLEOTIDE SEQUENCE [LARGE SCALE GENOMIC DNA]</scope>
    <source>
        <strain evidence="7">K</strain>
    </source>
</reference>
<dbReference type="AlphaFoldDB" id="A0A1J4JUU7"/>
<gene>
    <name evidence="7" type="ORF">TRFO_29856</name>
</gene>
<protein>
    <recommendedName>
        <fullName evidence="6">Protein kinase domain-containing protein</fullName>
    </recommendedName>
</protein>
<evidence type="ECO:0000256" key="5">
    <source>
        <dbReference type="ARBA" id="ARBA00022840"/>
    </source>
</evidence>
<dbReference type="InterPro" id="IPR000719">
    <property type="entry name" value="Prot_kinase_dom"/>
</dbReference>
<feature type="domain" description="Protein kinase" evidence="6">
    <location>
        <begin position="10"/>
        <end position="268"/>
    </location>
</feature>
<dbReference type="InterPro" id="IPR011009">
    <property type="entry name" value="Kinase-like_dom_sf"/>
</dbReference>
<dbReference type="SUPFAM" id="SSF56112">
    <property type="entry name" value="Protein kinase-like (PK-like)"/>
    <property type="match status" value="1"/>
</dbReference>
<dbReference type="GeneID" id="94841718"/>
<dbReference type="Gene3D" id="1.10.510.10">
    <property type="entry name" value="Transferase(Phosphotransferase) domain 1"/>
    <property type="match status" value="1"/>
</dbReference>
<evidence type="ECO:0000256" key="4">
    <source>
        <dbReference type="ARBA" id="ARBA00022777"/>
    </source>
</evidence>
<evidence type="ECO:0000256" key="2">
    <source>
        <dbReference type="ARBA" id="ARBA00022679"/>
    </source>
</evidence>
<dbReference type="PROSITE" id="PS50011">
    <property type="entry name" value="PROTEIN_KINASE_DOM"/>
    <property type="match status" value="1"/>
</dbReference>
<sequence length="422" mass="48184">MQNKKLCENFVCTNLIDSGPFKGFWEVMDNETGDFHFMKTVDRSTLDTPKKVDNFSTEVSLFGSLNFRTIPKLISFFHDEEAFHIVVEKPSNPSLFERIKNDGHLTEKQCQLFALSFIETVQYLESLDPLLVQSIAVNQRGYEFTLENIYLNDDGSISQIYVNYPNFTFFNLSDCNKMRITAPETITHQKISTKLMSWFLGIVLYYSLTGVFPFDGRSAQEISNSILRHHPRYPNHLSKEIVDLINLLLIKNPQMRISLNKALDSAFLNSKCYSGNESAQKSLYLEDNLEISKSLGRNFSSYHDISIPSNMFTAQSLHANIGQEPIHDEVSFFEILNDAYVVGSPPNNQFSDSYPHSMPSSTRNSLVFCTNKQHRASDVSMNNFVPFIKSAKMSKAPSHDRVPITPRKFISPLQSFGVRRVL</sequence>